<keyword evidence="2" id="KW-0732">Signal</keyword>
<dbReference type="Proteomes" id="UP000738431">
    <property type="component" value="Chromosome"/>
</dbReference>
<evidence type="ECO:0000313" key="4">
    <source>
        <dbReference type="EMBL" id="WRQ88106.1"/>
    </source>
</evidence>
<evidence type="ECO:0000256" key="2">
    <source>
        <dbReference type="SAM" id="SignalP"/>
    </source>
</evidence>
<keyword evidence="5" id="KW-1185">Reference proteome</keyword>
<feature type="signal peptide" evidence="2">
    <location>
        <begin position="1"/>
        <end position="30"/>
    </location>
</feature>
<dbReference type="EMBL" id="CP139781">
    <property type="protein sequence ID" value="WRQ88106.1"/>
    <property type="molecule type" value="Genomic_DNA"/>
</dbReference>
<evidence type="ECO:0000313" key="5">
    <source>
        <dbReference type="Proteomes" id="UP000738431"/>
    </source>
</evidence>
<reference evidence="4 5" key="2">
    <citation type="submission" date="2023-12" db="EMBL/GenBank/DDBJ databases">
        <title>Description of an unclassified Opitutus bacterium of Verrucomicrobiota.</title>
        <authorList>
            <person name="Zhang D.-F."/>
        </authorList>
    </citation>
    <scope>NUCLEOTIDE SEQUENCE [LARGE SCALE GENOMIC DNA]</scope>
    <source>
        <strain evidence="4 5">WL0086</strain>
    </source>
</reference>
<name>A0ABZ1C8T3_9BACT</name>
<protein>
    <submittedName>
        <fullName evidence="4">PDZ domain-containing protein</fullName>
    </submittedName>
</protein>
<organism evidence="4 5">
    <name type="scientific">Actomonas aquatica</name>
    <dbReference type="NCBI Taxonomy" id="2866162"/>
    <lineage>
        <taxon>Bacteria</taxon>
        <taxon>Pseudomonadati</taxon>
        <taxon>Verrucomicrobiota</taxon>
        <taxon>Opitutia</taxon>
        <taxon>Opitutales</taxon>
        <taxon>Opitutaceae</taxon>
        <taxon>Actomonas</taxon>
    </lineage>
</organism>
<gene>
    <name evidence="4" type="ORF">K1X11_001720</name>
</gene>
<dbReference type="PROSITE" id="PS50106">
    <property type="entry name" value="PDZ"/>
    <property type="match status" value="1"/>
</dbReference>
<dbReference type="InterPro" id="IPR036034">
    <property type="entry name" value="PDZ_sf"/>
</dbReference>
<reference evidence="4 5" key="1">
    <citation type="submission" date="2021-08" db="EMBL/GenBank/DDBJ databases">
        <authorList>
            <person name="Zhang D."/>
            <person name="Zhang A."/>
            <person name="Wang L."/>
        </authorList>
    </citation>
    <scope>NUCLEOTIDE SEQUENCE [LARGE SCALE GENOMIC DNA]</scope>
    <source>
        <strain evidence="4 5">WL0086</strain>
    </source>
</reference>
<evidence type="ECO:0000256" key="1">
    <source>
        <dbReference type="ARBA" id="ARBA00010541"/>
    </source>
</evidence>
<dbReference type="InterPro" id="IPR001478">
    <property type="entry name" value="PDZ"/>
</dbReference>
<dbReference type="RefSeq" id="WP_221028860.1">
    <property type="nucleotide sequence ID" value="NZ_CP139781.1"/>
</dbReference>
<feature type="chain" id="PRO_5047038880" evidence="2">
    <location>
        <begin position="31"/>
        <end position="475"/>
    </location>
</feature>
<evidence type="ECO:0000259" key="3">
    <source>
        <dbReference type="PROSITE" id="PS50106"/>
    </source>
</evidence>
<dbReference type="Gene3D" id="2.30.42.10">
    <property type="match status" value="2"/>
</dbReference>
<dbReference type="InterPro" id="IPR041489">
    <property type="entry name" value="PDZ_6"/>
</dbReference>
<dbReference type="SUPFAM" id="SSF50156">
    <property type="entry name" value="PDZ domain-like"/>
    <property type="match status" value="2"/>
</dbReference>
<dbReference type="SMART" id="SM00228">
    <property type="entry name" value="PDZ"/>
    <property type="match status" value="2"/>
</dbReference>
<dbReference type="Pfam" id="PF17820">
    <property type="entry name" value="PDZ_6"/>
    <property type="match status" value="1"/>
</dbReference>
<comment type="similarity">
    <text evidence="1">Belongs to the peptidase S1C family.</text>
</comment>
<accession>A0ABZ1C8T3</accession>
<proteinExistence type="inferred from homology"/>
<sequence length="475" mass="52156">MILSHPRLHRVRVIFGVVAAAFALSSAVDAAEPSLADMMEERLASTVAVQFTIEHEMDRTVNYAYGLVIDREGTIILESGAISERATPEQLVDFRVHRPDAPTTVYSKAEYLGQDAFTSWHFIRVEPEGRSGLRPITDFLPPEGQVIPEVAEQVWGIGLRKKDEDYRPYFLSDRISMITELPQMTAIALGDVAGRCLPVFNMAGEFVGVGVSGFGESRVIYSQRRRGEMSVMVNPDETGAFRLASEVLLAVDRVPTNPYGRPMPWFGVDGVDPVDPEVAEFLGLDGGTGLVISEVLAGSPAEDAGLLPRDIIVALDGLPLPRLKPDQVVVVYLQRDILRRLPGSQMTLSVLRNREEIDLPLTLGDAPKTPNEAERQYYEGLGLTVREIVYSDAVDRRADPTDLHGVIAHFVKPSSPVATAGLQFDDWIQEIDGRPVTTFADATEIIDDVAESGRPEVVMLVSRNGETAVLRVKLN</sequence>
<dbReference type="PANTHER" id="PTHR22939">
    <property type="entry name" value="SERINE PROTEASE FAMILY S1C HTRA-RELATED"/>
    <property type="match status" value="1"/>
</dbReference>
<feature type="domain" description="PDZ" evidence="3">
    <location>
        <begin position="282"/>
        <end position="329"/>
    </location>
</feature>
<dbReference type="PANTHER" id="PTHR22939:SF129">
    <property type="entry name" value="SERINE PROTEASE HTRA2, MITOCHONDRIAL"/>
    <property type="match status" value="1"/>
</dbReference>